<reference evidence="1 2" key="1">
    <citation type="submission" date="2017-03" db="EMBL/GenBank/DDBJ databases">
        <title>Genome sequence of Clostridium oryzae DSM 28571.</title>
        <authorList>
            <person name="Poehlein A."/>
            <person name="Daniel R."/>
        </authorList>
    </citation>
    <scope>NUCLEOTIDE SEQUENCE [LARGE SCALE GENOMIC DNA]</scope>
    <source>
        <strain evidence="1 2">DSM 28571</strain>
    </source>
</reference>
<name>A0A1V4I9H2_9CLOT</name>
<protein>
    <recommendedName>
        <fullName evidence="3">DUF1579 domain-containing protein</fullName>
    </recommendedName>
</protein>
<dbReference type="Proteomes" id="UP000190080">
    <property type="component" value="Unassembled WGS sequence"/>
</dbReference>
<dbReference type="RefSeq" id="WP_079428247.1">
    <property type="nucleotide sequence ID" value="NZ_MZGV01000093.1"/>
</dbReference>
<dbReference type="OrthoDB" id="9814791at2"/>
<dbReference type="AlphaFoldDB" id="A0A1V4I9H2"/>
<gene>
    <name evidence="1" type="ORF">CLORY_42350</name>
</gene>
<dbReference type="EMBL" id="MZGV01000093">
    <property type="protein sequence ID" value="OPJ56632.1"/>
    <property type="molecule type" value="Genomic_DNA"/>
</dbReference>
<evidence type="ECO:0000313" key="1">
    <source>
        <dbReference type="EMBL" id="OPJ56632.1"/>
    </source>
</evidence>
<sequence>MNAFTEALISKEENLKYRDKLMLFGQFVGEWDFEWHDKNANGKERIIPGEWIFSFVLEGSAVQDVFICPSRKERFKLKQPDSEYGTTIRFYNPKKDAWDVFYGCTGEATLLEAKPEGDKIVLTCLNTQDHIMKWVFSDIKKDSFHWQHMFSKDNGGTWNINGELFAKRRK</sequence>
<accession>A0A1V4I9H2</accession>
<dbReference type="STRING" id="1450648.CLORY_42350"/>
<keyword evidence="2" id="KW-1185">Reference proteome</keyword>
<evidence type="ECO:0008006" key="3">
    <source>
        <dbReference type="Google" id="ProtNLM"/>
    </source>
</evidence>
<organism evidence="1 2">
    <name type="scientific">Clostridium oryzae</name>
    <dbReference type="NCBI Taxonomy" id="1450648"/>
    <lineage>
        <taxon>Bacteria</taxon>
        <taxon>Bacillati</taxon>
        <taxon>Bacillota</taxon>
        <taxon>Clostridia</taxon>
        <taxon>Eubacteriales</taxon>
        <taxon>Clostridiaceae</taxon>
        <taxon>Clostridium</taxon>
    </lineage>
</organism>
<comment type="caution">
    <text evidence="1">The sequence shown here is derived from an EMBL/GenBank/DDBJ whole genome shotgun (WGS) entry which is preliminary data.</text>
</comment>
<proteinExistence type="predicted"/>
<evidence type="ECO:0000313" key="2">
    <source>
        <dbReference type="Proteomes" id="UP000190080"/>
    </source>
</evidence>